<dbReference type="InterPro" id="IPR036477">
    <property type="entry name" value="Formyl_transf_N_sf"/>
</dbReference>
<dbReference type="Pfam" id="PF00551">
    <property type="entry name" value="Formyl_trans_N"/>
    <property type="match status" value="1"/>
</dbReference>
<comment type="pathway">
    <text evidence="1">Purine metabolism; IMP biosynthesis via de novo pathway; N(2)-formyl-N(1)-(5-phospho-D-ribosyl)glycinamide from N(1)-(5-phospho-D-ribosyl)glycinamide (10-formyl THF route): step 1/1.</text>
</comment>
<sequence>MSNLRIVVLVSSDPSDIYFANQLIKELNVVGVIIEDQKKNISKIKRIYKLIKMILTPILLSRRLKEHFITNNFYKKYGKKITESNDSMFGEESKRIICSDSCSTYTIYSPETINSKRSIEYIKSLRTDLIAVCGTSIIKNEILSIPKNGVLNLHGGLSQKYRGLWTTHWALINKEPEYIGATVHYVTSGIDDGSIVYQSRPIIQIEDNPETLYAKVVKIGIKMMIRTIKEIQNGTHVCHKLKIKGDLYLSEMMNVILLEKSWKNIEKGILSQYIDNKEKIDIKLESITNAKSYILFN</sequence>
<protein>
    <recommendedName>
        <fullName evidence="2">phosphoribosylglycinamide formyltransferase 1</fullName>
        <ecNumber evidence="2">2.1.2.2</ecNumber>
    </recommendedName>
</protein>
<evidence type="ECO:0000256" key="4">
    <source>
        <dbReference type="ARBA" id="ARBA00022755"/>
    </source>
</evidence>
<keyword evidence="7" id="KW-1185">Reference proteome</keyword>
<dbReference type="GO" id="GO:0005829">
    <property type="term" value="C:cytosol"/>
    <property type="evidence" value="ECO:0007669"/>
    <property type="project" value="TreeGrafter"/>
</dbReference>
<evidence type="ECO:0000259" key="5">
    <source>
        <dbReference type="Pfam" id="PF00551"/>
    </source>
</evidence>
<keyword evidence="3" id="KW-0808">Transferase</keyword>
<reference evidence="6 7" key="1">
    <citation type="submission" date="2019-11" db="EMBL/GenBank/DDBJ databases">
        <title>Comparative genomics of hydrocarbon-degrading Desulfosarcina strains.</title>
        <authorList>
            <person name="Watanabe M."/>
            <person name="Kojima H."/>
            <person name="Fukui M."/>
        </authorList>
    </citation>
    <scope>NUCLEOTIDE SEQUENCE [LARGE SCALE GENOMIC DNA]</scope>
    <source>
        <strain evidence="7">oXyS1</strain>
    </source>
</reference>
<name>A0A5K8A7S3_9BACT</name>
<accession>A0A5K8A7S3</accession>
<keyword evidence="4" id="KW-0658">Purine biosynthesis</keyword>
<dbReference type="GO" id="GO:0004644">
    <property type="term" value="F:phosphoribosylglycinamide formyltransferase activity"/>
    <property type="evidence" value="ECO:0007669"/>
    <property type="project" value="UniProtKB-EC"/>
</dbReference>
<proteinExistence type="predicted"/>
<organism evidence="6 7">
    <name type="scientific">Desulfosarcina ovata subsp. ovata</name>
    <dbReference type="NCBI Taxonomy" id="2752305"/>
    <lineage>
        <taxon>Bacteria</taxon>
        <taxon>Pseudomonadati</taxon>
        <taxon>Thermodesulfobacteriota</taxon>
        <taxon>Desulfobacteria</taxon>
        <taxon>Desulfobacterales</taxon>
        <taxon>Desulfosarcinaceae</taxon>
        <taxon>Desulfosarcina</taxon>
    </lineage>
</organism>
<dbReference type="RefSeq" id="WP_155309837.1">
    <property type="nucleotide sequence ID" value="NZ_AP021879.1"/>
</dbReference>
<dbReference type="EMBL" id="AP021879">
    <property type="protein sequence ID" value="BBO88539.1"/>
    <property type="molecule type" value="Genomic_DNA"/>
</dbReference>
<dbReference type="PANTHER" id="PTHR43369">
    <property type="entry name" value="PHOSPHORIBOSYLGLYCINAMIDE FORMYLTRANSFERASE"/>
    <property type="match status" value="1"/>
</dbReference>
<evidence type="ECO:0000313" key="7">
    <source>
        <dbReference type="Proteomes" id="UP000422108"/>
    </source>
</evidence>
<evidence type="ECO:0000256" key="1">
    <source>
        <dbReference type="ARBA" id="ARBA00005054"/>
    </source>
</evidence>
<gene>
    <name evidence="6" type="ORF">DSCOOX_17190</name>
</gene>
<dbReference type="Proteomes" id="UP000422108">
    <property type="component" value="Chromosome"/>
</dbReference>
<dbReference type="PANTHER" id="PTHR43369:SF2">
    <property type="entry name" value="PHOSPHORIBOSYLGLYCINAMIDE FORMYLTRANSFERASE"/>
    <property type="match status" value="1"/>
</dbReference>
<dbReference type="GO" id="GO:0006189">
    <property type="term" value="P:'de novo' IMP biosynthetic process"/>
    <property type="evidence" value="ECO:0007669"/>
    <property type="project" value="TreeGrafter"/>
</dbReference>
<dbReference type="InterPro" id="IPR002376">
    <property type="entry name" value="Formyl_transf_N"/>
</dbReference>
<evidence type="ECO:0000313" key="6">
    <source>
        <dbReference type="EMBL" id="BBO88539.1"/>
    </source>
</evidence>
<feature type="domain" description="Formyl transferase N-terminal" evidence="5">
    <location>
        <begin position="103"/>
        <end position="228"/>
    </location>
</feature>
<dbReference type="EC" id="2.1.2.2" evidence="2"/>
<dbReference type="CDD" id="cd08653">
    <property type="entry name" value="FMT_core_like_3"/>
    <property type="match status" value="1"/>
</dbReference>
<dbReference type="SUPFAM" id="SSF53328">
    <property type="entry name" value="Formyltransferase"/>
    <property type="match status" value="1"/>
</dbReference>
<evidence type="ECO:0000256" key="3">
    <source>
        <dbReference type="ARBA" id="ARBA00022679"/>
    </source>
</evidence>
<dbReference type="AlphaFoldDB" id="A0A5K8A7S3"/>
<dbReference type="Gene3D" id="3.40.50.170">
    <property type="entry name" value="Formyl transferase, N-terminal domain"/>
    <property type="match status" value="1"/>
</dbReference>
<evidence type="ECO:0000256" key="2">
    <source>
        <dbReference type="ARBA" id="ARBA00012254"/>
    </source>
</evidence>